<name>A0A0P4WT42_SCYOL</name>
<dbReference type="Gene3D" id="3.90.550.10">
    <property type="entry name" value="Spore Coat Polysaccharide Biosynthesis Protein SpsA, Chain A"/>
    <property type="match status" value="1"/>
</dbReference>
<dbReference type="SUPFAM" id="SSF53448">
    <property type="entry name" value="Nucleotide-diphospho-sugar transferases"/>
    <property type="match status" value="1"/>
</dbReference>
<accession>A0A0P4WT42</accession>
<dbReference type="EMBL" id="GDRN01063164">
    <property type="protein sequence ID" value="JAI65001.1"/>
    <property type="molecule type" value="Transcribed_RNA"/>
</dbReference>
<dbReference type="InterPro" id="IPR001173">
    <property type="entry name" value="Glyco_trans_2-like"/>
</dbReference>
<feature type="domain" description="Glycosyltransferase 2-like" evidence="1">
    <location>
        <begin position="21"/>
        <end position="197"/>
    </location>
</feature>
<dbReference type="Pfam" id="PF00535">
    <property type="entry name" value="Glycos_transf_2"/>
    <property type="match status" value="1"/>
</dbReference>
<sequence length="365" mass="41679">MQLCVDAAKCPKDVDIKVDVSVIIPVHNGAAWLGVCLASVEQQQLQHNGAMLTVEVSLFLDSCTDASESIVQQWIPALQRKRCCVTLTTEHNSSPKGVGYAKNRAVEQSRGEFLCFLDADDIMMPTRIQKQYELACKASNAIVGCRFVRDPPESTVRFTRWANTLTPEQLQLQVFMSHGPTVIMPTWFCHRRVFDQVGGFSEEGAGTPEDLIFFFHHLRLGGKVLRHDEELLVYRYHPQATTFSIDEQTIWDLRIKELEARVLCCWEAFTIWNAGKQGRKFYRSLNRETQRKVVAFCDVDAKKVNSFYTYEESPERPKPKVPIVHFTEARPPLVICMKLELTGGKFEENLASLQLEEGKDYHLFN</sequence>
<organism evidence="2">
    <name type="scientific">Scylla olivacea</name>
    <name type="common">Orange mud crab</name>
    <name type="synonym">Cancer olivacea</name>
    <dbReference type="NCBI Taxonomy" id="85551"/>
    <lineage>
        <taxon>Eukaryota</taxon>
        <taxon>Metazoa</taxon>
        <taxon>Ecdysozoa</taxon>
        <taxon>Arthropoda</taxon>
        <taxon>Crustacea</taxon>
        <taxon>Multicrustacea</taxon>
        <taxon>Malacostraca</taxon>
        <taxon>Eumalacostraca</taxon>
        <taxon>Eucarida</taxon>
        <taxon>Decapoda</taxon>
        <taxon>Pleocyemata</taxon>
        <taxon>Brachyura</taxon>
        <taxon>Eubrachyura</taxon>
        <taxon>Portunoidea</taxon>
        <taxon>Portunidae</taxon>
        <taxon>Portuninae</taxon>
        <taxon>Scylla</taxon>
    </lineage>
</organism>
<protein>
    <recommendedName>
        <fullName evidence="1">Glycosyltransferase 2-like domain-containing protein</fullName>
    </recommendedName>
</protein>
<dbReference type="PANTHER" id="PTHR22916:SF3">
    <property type="entry name" value="UDP-GLCNAC:BETAGAL BETA-1,3-N-ACETYLGLUCOSAMINYLTRANSFERASE-LIKE PROTEIN 1"/>
    <property type="match status" value="1"/>
</dbReference>
<evidence type="ECO:0000313" key="2">
    <source>
        <dbReference type="EMBL" id="JAI65001.1"/>
    </source>
</evidence>
<evidence type="ECO:0000259" key="1">
    <source>
        <dbReference type="Pfam" id="PF00535"/>
    </source>
</evidence>
<proteinExistence type="predicted"/>
<dbReference type="InterPro" id="IPR029044">
    <property type="entry name" value="Nucleotide-diphossugar_trans"/>
</dbReference>
<reference evidence="2" key="1">
    <citation type="submission" date="2015-09" db="EMBL/GenBank/DDBJ databases">
        <title>Scylla olivacea transcriptome.</title>
        <authorList>
            <person name="Ikhwanuddin M."/>
        </authorList>
    </citation>
    <scope>NUCLEOTIDE SEQUENCE</scope>
</reference>
<dbReference type="AlphaFoldDB" id="A0A0P4WT42"/>
<dbReference type="PANTHER" id="PTHR22916">
    <property type="entry name" value="GLYCOSYLTRANSFERASE"/>
    <property type="match status" value="1"/>
</dbReference>
<dbReference type="GO" id="GO:0016758">
    <property type="term" value="F:hexosyltransferase activity"/>
    <property type="evidence" value="ECO:0007669"/>
    <property type="project" value="UniProtKB-ARBA"/>
</dbReference>